<dbReference type="SUPFAM" id="SSF48371">
    <property type="entry name" value="ARM repeat"/>
    <property type="match status" value="1"/>
</dbReference>
<dbReference type="VEuPathDB" id="AmoebaDB:NfTy_059300"/>
<dbReference type="EMBL" id="VFQX01000033">
    <property type="protein sequence ID" value="KAF0977833.1"/>
    <property type="molecule type" value="Genomic_DNA"/>
</dbReference>
<dbReference type="GeneID" id="68110373"/>
<feature type="region of interest" description="Disordered" evidence="1">
    <location>
        <begin position="1"/>
        <end position="49"/>
    </location>
</feature>
<dbReference type="Proteomes" id="UP000444721">
    <property type="component" value="Unassembled WGS sequence"/>
</dbReference>
<dbReference type="PANTHER" id="PTHR34065:SF1">
    <property type="entry name" value="CELL DIVISION CONTROL PROTEIN 14"/>
    <property type="match status" value="1"/>
</dbReference>
<keyword evidence="3" id="KW-1185">Reference proteome</keyword>
<protein>
    <submittedName>
        <fullName evidence="2">Uncharacterized protein</fullName>
    </submittedName>
</protein>
<name>A0A6A5BIU5_NAEFO</name>
<reference evidence="2 3" key="1">
    <citation type="journal article" date="2019" name="Sci. Rep.">
        <title>Nanopore sequencing improves the draft genome of the human pathogenic amoeba Naegleria fowleri.</title>
        <authorList>
            <person name="Liechti N."/>
            <person name="Schurch N."/>
            <person name="Bruggmann R."/>
            <person name="Wittwer M."/>
        </authorList>
    </citation>
    <scope>NUCLEOTIDE SEQUENCE [LARGE SCALE GENOMIC DNA]</scope>
    <source>
        <strain evidence="2 3">ATCC 30894</strain>
    </source>
</reference>
<sequence>MKKQNTSTSSLHGCSEHSPSVLSHGDISPAFSSESASNHEDNRSVRSSHNMYDHVDGLDLNISSRIELSNPRLSLDSSDENVDIRQPLTYYEQWYEYDKLRRELKFNIRRCISLLRNRYSFQRERGLDELISILSGMETSTDKEMFSILQKKMDEDSNVISNVVTTILQNTTAGKHELSPVTAVEIYKALLVLEGCCLLSPVCSNTLATLQGFKFILKILSDGNNYLINSNMSKSSPYQSLDFKNQKDTEELWDEIRLTCIDCLLSCLHNCPHCVILFCEDSSGPDVICTILRNKDLSKILRSKCVEFFCILVKLLTNIESNDGLHVTNLTERIKVFLGSKLTKDLLEIWKEKDEELDVIKCDNFVDLVDERL</sequence>
<dbReference type="VEuPathDB" id="AmoebaDB:NF0030470"/>
<dbReference type="RefSeq" id="XP_044562546.1">
    <property type="nucleotide sequence ID" value="XM_044706428.1"/>
</dbReference>
<accession>A0A6A5BIU5</accession>
<evidence type="ECO:0000256" key="1">
    <source>
        <dbReference type="SAM" id="MobiDB-lite"/>
    </source>
</evidence>
<dbReference type="PANTHER" id="PTHR34065">
    <property type="entry name" value="CELL DIVISION CONTROL PROTEIN 14"/>
    <property type="match status" value="1"/>
</dbReference>
<dbReference type="VEuPathDB" id="AmoebaDB:FDP41_003155"/>
<dbReference type="AlphaFoldDB" id="A0A6A5BIU5"/>
<evidence type="ECO:0000313" key="2">
    <source>
        <dbReference type="EMBL" id="KAF0977833.1"/>
    </source>
</evidence>
<comment type="caution">
    <text evidence="2">The sequence shown here is derived from an EMBL/GenBank/DDBJ whole genome shotgun (WGS) entry which is preliminary data.</text>
</comment>
<evidence type="ECO:0000313" key="3">
    <source>
        <dbReference type="Proteomes" id="UP000444721"/>
    </source>
</evidence>
<dbReference type="InterPro" id="IPR012535">
    <property type="entry name" value="Cell_div_Cdc14"/>
</dbReference>
<dbReference type="InterPro" id="IPR016024">
    <property type="entry name" value="ARM-type_fold"/>
</dbReference>
<feature type="compositionally biased region" description="Polar residues" evidence="1">
    <location>
        <begin position="1"/>
        <end position="21"/>
    </location>
</feature>
<proteinExistence type="predicted"/>
<gene>
    <name evidence="2" type="ORF">FDP41_003155</name>
</gene>
<dbReference type="OrthoDB" id="10304326at2759"/>
<organism evidence="2 3">
    <name type="scientific">Naegleria fowleri</name>
    <name type="common">Brain eating amoeba</name>
    <dbReference type="NCBI Taxonomy" id="5763"/>
    <lineage>
        <taxon>Eukaryota</taxon>
        <taxon>Discoba</taxon>
        <taxon>Heterolobosea</taxon>
        <taxon>Tetramitia</taxon>
        <taxon>Eutetramitia</taxon>
        <taxon>Vahlkampfiidae</taxon>
        <taxon>Naegleria</taxon>
    </lineage>
</organism>